<dbReference type="SUPFAM" id="SSF109604">
    <property type="entry name" value="HD-domain/PDEase-like"/>
    <property type="match status" value="1"/>
</dbReference>
<comment type="caution">
    <text evidence="2">The sequence shown here is derived from an EMBL/GenBank/DDBJ whole genome shotgun (WGS) entry which is preliminary data.</text>
</comment>
<evidence type="ECO:0000313" key="2">
    <source>
        <dbReference type="EMBL" id="PIE36175.1"/>
    </source>
</evidence>
<dbReference type="Pfam" id="PF01966">
    <property type="entry name" value="HD"/>
    <property type="match status" value="1"/>
</dbReference>
<keyword evidence="2" id="KW-0378">Hydrolase</keyword>
<evidence type="ECO:0000313" key="3">
    <source>
        <dbReference type="Proteomes" id="UP000230821"/>
    </source>
</evidence>
<evidence type="ECO:0000259" key="1">
    <source>
        <dbReference type="Pfam" id="PF01966"/>
    </source>
</evidence>
<reference evidence="2 3" key="1">
    <citation type="submission" date="2017-10" db="EMBL/GenBank/DDBJ databases">
        <title>Novel microbial diversity and functional potential in the marine mammal oral microbiome.</title>
        <authorList>
            <person name="Dudek N.K."/>
            <person name="Sun C.L."/>
            <person name="Burstein D."/>
            <person name="Kantor R.S."/>
            <person name="Aliaga Goltsman D.S."/>
            <person name="Bik E.M."/>
            <person name="Thomas B.C."/>
            <person name="Banfield J.F."/>
            <person name="Relman D.A."/>
        </authorList>
    </citation>
    <scope>NUCLEOTIDE SEQUENCE [LARGE SCALE GENOMIC DNA]</scope>
    <source>
        <strain evidence="2">DOLJORAL78_47_16</strain>
    </source>
</reference>
<dbReference type="AlphaFoldDB" id="A0A2G6KKL5"/>
<dbReference type="CDD" id="cd00077">
    <property type="entry name" value="HDc"/>
    <property type="match status" value="1"/>
</dbReference>
<dbReference type="EMBL" id="PDSK01000023">
    <property type="protein sequence ID" value="PIE36175.1"/>
    <property type="molecule type" value="Genomic_DNA"/>
</dbReference>
<feature type="domain" description="HD" evidence="1">
    <location>
        <begin position="28"/>
        <end position="142"/>
    </location>
</feature>
<accession>A0A2G6KKL5</accession>
<name>A0A2G6KKL5_9BACT</name>
<protein>
    <submittedName>
        <fullName evidence="2">Phosphohydrolase</fullName>
    </submittedName>
</protein>
<dbReference type="PANTHER" id="PTHR35795:SF1">
    <property type="entry name" value="BIS(5'-NUCLEOSYL)-TETRAPHOSPHATASE, SYMMETRICAL"/>
    <property type="match status" value="1"/>
</dbReference>
<dbReference type="InterPro" id="IPR051094">
    <property type="entry name" value="Diverse_Catalytic_Enzymes"/>
</dbReference>
<dbReference type="InterPro" id="IPR003607">
    <property type="entry name" value="HD/PDEase_dom"/>
</dbReference>
<gene>
    <name evidence="2" type="ORF">CSA56_01070</name>
</gene>
<organism evidence="2 3">
    <name type="scientific">candidate division KSB3 bacterium</name>
    <dbReference type="NCBI Taxonomy" id="2044937"/>
    <lineage>
        <taxon>Bacteria</taxon>
        <taxon>candidate division KSB3</taxon>
    </lineage>
</organism>
<dbReference type="PANTHER" id="PTHR35795">
    <property type="entry name" value="SLR1885 PROTEIN"/>
    <property type="match status" value="1"/>
</dbReference>
<dbReference type="Gene3D" id="1.10.3210.10">
    <property type="entry name" value="Hypothetical protein af1432"/>
    <property type="match status" value="1"/>
</dbReference>
<dbReference type="Proteomes" id="UP000230821">
    <property type="component" value="Unassembled WGS sequence"/>
</dbReference>
<proteinExistence type="predicted"/>
<dbReference type="GO" id="GO:0016787">
    <property type="term" value="F:hydrolase activity"/>
    <property type="evidence" value="ECO:0007669"/>
    <property type="project" value="UniProtKB-KW"/>
</dbReference>
<sequence>MSQPIDYFQIIHSYIPPDSSLYRIYLPHVSLVTAKALRLARALNLSPAQQRFIEEAAMLHDIGIVEVNPYQQGTNGNHPYIYHAPAGRALLEREGLPRHALVAERHVGVGISLEEIREQRLPLPHRDMRAESIEEKVICWADLFFSKSPQHLWREKSLSEVRKNVSRYGDRQIRVFQDWEQEFGLLSEAL</sequence>
<dbReference type="InterPro" id="IPR006674">
    <property type="entry name" value="HD_domain"/>
</dbReference>